<evidence type="ECO:0000313" key="1">
    <source>
        <dbReference type="EMBL" id="EJK46135.1"/>
    </source>
</evidence>
<feature type="non-terminal residue" evidence="1">
    <location>
        <position position="1"/>
    </location>
</feature>
<keyword evidence="2" id="KW-1185">Reference proteome</keyword>
<organism evidence="1 2">
    <name type="scientific">Thalassiosira oceanica</name>
    <name type="common">Marine diatom</name>
    <dbReference type="NCBI Taxonomy" id="159749"/>
    <lineage>
        <taxon>Eukaryota</taxon>
        <taxon>Sar</taxon>
        <taxon>Stramenopiles</taxon>
        <taxon>Ochrophyta</taxon>
        <taxon>Bacillariophyta</taxon>
        <taxon>Coscinodiscophyceae</taxon>
        <taxon>Thalassiosirophycidae</taxon>
        <taxon>Thalassiosirales</taxon>
        <taxon>Thalassiosiraceae</taxon>
        <taxon>Thalassiosira</taxon>
    </lineage>
</organism>
<accession>K0R258</accession>
<evidence type="ECO:0000313" key="2">
    <source>
        <dbReference type="Proteomes" id="UP000266841"/>
    </source>
</evidence>
<dbReference type="Proteomes" id="UP000266841">
    <property type="component" value="Unassembled WGS sequence"/>
</dbReference>
<sequence length="51" mass="6047">HFQIVFAAGWPRSTAWTVGNFTVSFQRGDRRICRLSNFKRNGLQNRDRHLK</sequence>
<name>K0R258_THAOC</name>
<protein>
    <submittedName>
        <fullName evidence="1">Uncharacterized protein</fullName>
    </submittedName>
</protein>
<proteinExistence type="predicted"/>
<dbReference type="AlphaFoldDB" id="K0R258"/>
<gene>
    <name evidence="1" type="ORF">THAOC_35214</name>
</gene>
<dbReference type="EMBL" id="AGNL01047963">
    <property type="protein sequence ID" value="EJK46135.1"/>
    <property type="molecule type" value="Genomic_DNA"/>
</dbReference>
<comment type="caution">
    <text evidence="1">The sequence shown here is derived from an EMBL/GenBank/DDBJ whole genome shotgun (WGS) entry which is preliminary data.</text>
</comment>
<reference evidence="1 2" key="1">
    <citation type="journal article" date="2012" name="Genome Biol.">
        <title>Genome and low-iron response of an oceanic diatom adapted to chronic iron limitation.</title>
        <authorList>
            <person name="Lommer M."/>
            <person name="Specht M."/>
            <person name="Roy A.S."/>
            <person name="Kraemer L."/>
            <person name="Andreson R."/>
            <person name="Gutowska M.A."/>
            <person name="Wolf J."/>
            <person name="Bergner S.V."/>
            <person name="Schilhabel M.B."/>
            <person name="Klostermeier U.C."/>
            <person name="Beiko R.G."/>
            <person name="Rosenstiel P."/>
            <person name="Hippler M."/>
            <person name="Laroche J."/>
        </authorList>
    </citation>
    <scope>NUCLEOTIDE SEQUENCE [LARGE SCALE GENOMIC DNA]</scope>
    <source>
        <strain evidence="1 2">CCMP1005</strain>
    </source>
</reference>